<reference evidence="9" key="1">
    <citation type="submission" date="2022-08" db="UniProtKB">
        <authorList>
            <consortium name="EnsemblMetazoa"/>
        </authorList>
    </citation>
    <scope>IDENTIFICATION</scope>
    <source>
        <strain evidence="9">Israel</strain>
    </source>
</reference>
<comment type="subcellular location">
    <subcellularLocation>
        <location evidence="1 8">Cell membrane</location>
        <topology evidence="1 8">Multi-pass membrane protein</topology>
    </subcellularLocation>
</comment>
<keyword evidence="4 8" id="KW-1133">Transmembrane helix</keyword>
<dbReference type="GO" id="GO:0007635">
    <property type="term" value="P:chemosensory behavior"/>
    <property type="evidence" value="ECO:0007669"/>
    <property type="project" value="TreeGrafter"/>
</dbReference>
<name>A0A3F2ZER2_PHLPP</name>
<dbReference type="EMBL" id="AJVK01024881">
    <property type="status" value="NOT_ANNOTATED_CDS"/>
    <property type="molecule type" value="Genomic_DNA"/>
</dbReference>
<evidence type="ECO:0000256" key="2">
    <source>
        <dbReference type="ARBA" id="ARBA00022475"/>
    </source>
</evidence>
<dbReference type="InterPro" id="IPR013604">
    <property type="entry name" value="7TM_chemorcpt"/>
</dbReference>
<keyword evidence="7 8" id="KW-0807">Transducer</keyword>
<dbReference type="Proteomes" id="UP000092462">
    <property type="component" value="Unassembled WGS sequence"/>
</dbReference>
<dbReference type="PANTHER" id="PTHR21143:SF133">
    <property type="entry name" value="GUSTATORY AND PHEROMONE RECEPTOR 32A-RELATED"/>
    <property type="match status" value="1"/>
</dbReference>
<dbReference type="GO" id="GO:0008049">
    <property type="term" value="P:male courtship behavior"/>
    <property type="evidence" value="ECO:0007669"/>
    <property type="project" value="TreeGrafter"/>
</dbReference>
<evidence type="ECO:0000256" key="6">
    <source>
        <dbReference type="ARBA" id="ARBA00023170"/>
    </source>
</evidence>
<dbReference type="GO" id="GO:0005886">
    <property type="term" value="C:plasma membrane"/>
    <property type="evidence" value="ECO:0007669"/>
    <property type="project" value="UniProtKB-SubCell"/>
</dbReference>
<evidence type="ECO:0000256" key="1">
    <source>
        <dbReference type="ARBA" id="ARBA00004651"/>
    </source>
</evidence>
<accession>A0A3F2ZER2</accession>
<dbReference type="EnsemblMetazoa" id="PPAI013309-RE">
    <property type="protein sequence ID" value="PPAI013309-PE"/>
    <property type="gene ID" value="PPAI013309"/>
</dbReference>
<dbReference type="GO" id="GO:0007165">
    <property type="term" value="P:signal transduction"/>
    <property type="evidence" value="ECO:0007669"/>
    <property type="project" value="UniProtKB-KW"/>
</dbReference>
<keyword evidence="6 8" id="KW-0675">Receptor</keyword>
<sequence length="400" mass="46248">MAVKTKANFYRLASCFYYCNKFFGLAAFSYNPTKRKFSESVGSVAYCLLFLVFTFFFYPYLMYQFLLFLEKSFSTNLGTSIGTFQSLLQWLTLISIQCINIYDRKDIVVYYNKKVLYDKKFSSTIPEIYRKKYFLSMLFLALIVFVFKLLSGYILMAFIVQKEQNIKPYLIIYLIPSAITTLTGCSFTMEITCLQFFVTQINCSLKKLAVELVNFPKTSSEAQKMILSCEISDKIDLFLIFHSDLTKFIATFNRLQTRILLFYFTNKFLELIIPAFFKYLTIAGLTATTSTADIFANSLFNDVFNIMELIMMTVCTNSLMNEMSTTAKILHEFPVHKTDDRLKESINRFSLQILQEKRPISVCGMFNVDNTLLYSMISSMTSYLILLVQFQLQGVGSSKG</sequence>
<protein>
    <recommendedName>
        <fullName evidence="8">Gustatory receptor</fullName>
    </recommendedName>
</protein>
<dbReference type="EMBL" id="AJVK01024879">
    <property type="status" value="NOT_ANNOTATED_CDS"/>
    <property type="molecule type" value="Genomic_DNA"/>
</dbReference>
<feature type="transmembrane region" description="Helical" evidence="8">
    <location>
        <begin position="43"/>
        <end position="63"/>
    </location>
</feature>
<dbReference type="AlphaFoldDB" id="A0A3F2ZER2"/>
<evidence type="ECO:0000256" key="5">
    <source>
        <dbReference type="ARBA" id="ARBA00023136"/>
    </source>
</evidence>
<dbReference type="GO" id="GO:0050909">
    <property type="term" value="P:sensory perception of taste"/>
    <property type="evidence" value="ECO:0007669"/>
    <property type="project" value="InterPro"/>
</dbReference>
<dbReference type="GO" id="GO:0030424">
    <property type="term" value="C:axon"/>
    <property type="evidence" value="ECO:0007669"/>
    <property type="project" value="TreeGrafter"/>
</dbReference>
<dbReference type="PANTHER" id="PTHR21143">
    <property type="entry name" value="INVERTEBRATE GUSTATORY RECEPTOR"/>
    <property type="match status" value="1"/>
</dbReference>
<dbReference type="EMBL" id="AJVK01024880">
    <property type="status" value="NOT_ANNOTATED_CDS"/>
    <property type="molecule type" value="Genomic_DNA"/>
</dbReference>
<proteinExistence type="inferred from homology"/>
<comment type="function">
    <text evidence="8">Gustatory receptor which mediates acceptance or avoidance behavior, depending on its substrates.</text>
</comment>
<dbReference type="VEuPathDB" id="VectorBase:PPAI013309"/>
<dbReference type="GO" id="GO:0030425">
    <property type="term" value="C:dendrite"/>
    <property type="evidence" value="ECO:0007669"/>
    <property type="project" value="TreeGrafter"/>
</dbReference>
<evidence type="ECO:0000313" key="10">
    <source>
        <dbReference type="Proteomes" id="UP000092462"/>
    </source>
</evidence>
<evidence type="ECO:0000313" key="9">
    <source>
        <dbReference type="EnsemblMetazoa" id="PPAI013309-PE"/>
    </source>
</evidence>
<dbReference type="GO" id="GO:0043025">
    <property type="term" value="C:neuronal cell body"/>
    <property type="evidence" value="ECO:0007669"/>
    <property type="project" value="TreeGrafter"/>
</dbReference>
<keyword evidence="3 8" id="KW-0812">Transmembrane</keyword>
<comment type="caution">
    <text evidence="8">Lacks conserved residue(s) required for the propagation of feature annotation.</text>
</comment>
<comment type="similarity">
    <text evidence="8">Belongs to the insect chemoreceptor superfamily. Gustatory receptor (GR) family.</text>
</comment>
<keyword evidence="10" id="KW-1185">Reference proteome</keyword>
<feature type="transmembrane region" description="Helical" evidence="8">
    <location>
        <begin position="372"/>
        <end position="392"/>
    </location>
</feature>
<feature type="transmembrane region" description="Helical" evidence="8">
    <location>
        <begin position="133"/>
        <end position="159"/>
    </location>
</feature>
<organism evidence="9 10">
    <name type="scientific">Phlebotomus papatasi</name>
    <name type="common">Sandfly</name>
    <dbReference type="NCBI Taxonomy" id="29031"/>
    <lineage>
        <taxon>Eukaryota</taxon>
        <taxon>Metazoa</taxon>
        <taxon>Ecdysozoa</taxon>
        <taxon>Arthropoda</taxon>
        <taxon>Hexapoda</taxon>
        <taxon>Insecta</taxon>
        <taxon>Pterygota</taxon>
        <taxon>Neoptera</taxon>
        <taxon>Endopterygota</taxon>
        <taxon>Diptera</taxon>
        <taxon>Nematocera</taxon>
        <taxon>Psychodoidea</taxon>
        <taxon>Psychodidae</taxon>
        <taxon>Phlebotomus</taxon>
        <taxon>Phlebotomus</taxon>
    </lineage>
</organism>
<keyword evidence="5 8" id="KW-0472">Membrane</keyword>
<evidence type="ECO:0000256" key="8">
    <source>
        <dbReference type="RuleBase" id="RU363108"/>
    </source>
</evidence>
<evidence type="ECO:0000256" key="7">
    <source>
        <dbReference type="ARBA" id="ARBA00023224"/>
    </source>
</evidence>
<dbReference type="Pfam" id="PF08395">
    <property type="entry name" value="7tm_7"/>
    <property type="match status" value="1"/>
</dbReference>
<dbReference type="VEuPathDB" id="VectorBase:PPAPM1_005673"/>
<feature type="transmembrane region" description="Helical" evidence="8">
    <location>
        <begin position="171"/>
        <end position="198"/>
    </location>
</feature>
<evidence type="ECO:0000256" key="3">
    <source>
        <dbReference type="ARBA" id="ARBA00022692"/>
    </source>
</evidence>
<evidence type="ECO:0000256" key="4">
    <source>
        <dbReference type="ARBA" id="ARBA00022989"/>
    </source>
</evidence>
<keyword evidence="2 8" id="KW-1003">Cell membrane</keyword>